<proteinExistence type="predicted"/>
<accession>A0A8J2K0I3</accession>
<reference evidence="3" key="1">
    <citation type="submission" date="2021-06" db="EMBL/GenBank/DDBJ databases">
        <authorList>
            <person name="Hodson N. C."/>
            <person name="Mongue J. A."/>
            <person name="Jaron S. K."/>
        </authorList>
    </citation>
    <scope>NUCLEOTIDE SEQUENCE</scope>
</reference>
<dbReference type="PROSITE" id="PS50137">
    <property type="entry name" value="DS_RBD"/>
    <property type="match status" value="1"/>
</dbReference>
<feature type="non-terminal residue" evidence="3">
    <location>
        <position position="1"/>
    </location>
</feature>
<dbReference type="EMBL" id="CAJVCH010122093">
    <property type="protein sequence ID" value="CAG7725445.1"/>
    <property type="molecule type" value="Genomic_DNA"/>
</dbReference>
<evidence type="ECO:0000259" key="2">
    <source>
        <dbReference type="PROSITE" id="PS50137"/>
    </source>
</evidence>
<dbReference type="GO" id="GO:0003723">
    <property type="term" value="F:RNA binding"/>
    <property type="evidence" value="ECO:0007669"/>
    <property type="project" value="UniProtKB-UniRule"/>
</dbReference>
<dbReference type="Proteomes" id="UP000708208">
    <property type="component" value="Unassembled WGS sequence"/>
</dbReference>
<evidence type="ECO:0000313" key="4">
    <source>
        <dbReference type="Proteomes" id="UP000708208"/>
    </source>
</evidence>
<keyword evidence="4" id="KW-1185">Reference proteome</keyword>
<feature type="domain" description="DRBM" evidence="2">
    <location>
        <begin position="1"/>
        <end position="25"/>
    </location>
</feature>
<sequence length="47" mass="5448">FGQQGRNKKEAKRRVAAIALKNLYNVTYTTEVDPLNSRHEQLCRENS</sequence>
<dbReference type="AlphaFoldDB" id="A0A8J2K0I3"/>
<gene>
    <name evidence="3" type="ORF">AFUS01_LOCUS14402</name>
</gene>
<organism evidence="3 4">
    <name type="scientific">Allacma fusca</name>
    <dbReference type="NCBI Taxonomy" id="39272"/>
    <lineage>
        <taxon>Eukaryota</taxon>
        <taxon>Metazoa</taxon>
        <taxon>Ecdysozoa</taxon>
        <taxon>Arthropoda</taxon>
        <taxon>Hexapoda</taxon>
        <taxon>Collembola</taxon>
        <taxon>Symphypleona</taxon>
        <taxon>Sminthuridae</taxon>
        <taxon>Allacma</taxon>
    </lineage>
</organism>
<comment type="caution">
    <text evidence="3">The sequence shown here is derived from an EMBL/GenBank/DDBJ whole genome shotgun (WGS) entry which is preliminary data.</text>
</comment>
<protein>
    <recommendedName>
        <fullName evidence="2">DRBM domain-containing protein</fullName>
    </recommendedName>
</protein>
<keyword evidence="1" id="KW-0694">RNA-binding</keyword>
<evidence type="ECO:0000313" key="3">
    <source>
        <dbReference type="EMBL" id="CAG7725445.1"/>
    </source>
</evidence>
<dbReference type="InterPro" id="IPR014720">
    <property type="entry name" value="dsRBD_dom"/>
</dbReference>
<name>A0A8J2K0I3_9HEXA</name>
<evidence type="ECO:0000256" key="1">
    <source>
        <dbReference type="PROSITE-ProRule" id="PRU00266"/>
    </source>
</evidence>